<feature type="signal peptide" evidence="1">
    <location>
        <begin position="1"/>
        <end position="23"/>
    </location>
</feature>
<dbReference type="GO" id="GO:0009289">
    <property type="term" value="C:pilus"/>
    <property type="evidence" value="ECO:0007669"/>
    <property type="project" value="InterPro"/>
</dbReference>
<proteinExistence type="predicted"/>
<evidence type="ECO:0000256" key="1">
    <source>
        <dbReference type="SAM" id="SignalP"/>
    </source>
</evidence>
<protein>
    <recommendedName>
        <fullName evidence="4">Adhesin</fullName>
    </recommendedName>
</protein>
<sequence length="160" mass="17333">MIKKLIRVVLLVASVVGSSLAFAVREEAVFELSVSIPTSEFYVIPVNPDWIGREQVLGWNVVTSDLSPLRENFDVKNSSGGITARLESQPYLSNGNDDIQLKVMFNTVELTLSDTVVISAAEAGVGKRVALEIAAIKPVTDYEPGDYYGSVQVLFEAVAP</sequence>
<comment type="caution">
    <text evidence="2">The sequence shown here is derived from an EMBL/GenBank/DDBJ whole genome shotgun (WGS) entry which is preliminary data.</text>
</comment>
<feature type="chain" id="PRO_5018975746" description="Adhesin" evidence="1">
    <location>
        <begin position="24"/>
        <end position="160"/>
    </location>
</feature>
<evidence type="ECO:0000313" key="3">
    <source>
        <dbReference type="Proteomes" id="UP000284684"/>
    </source>
</evidence>
<dbReference type="Proteomes" id="UP000284684">
    <property type="component" value="Unassembled WGS sequence"/>
</dbReference>
<dbReference type="AlphaFoldDB" id="A0A423GNN6"/>
<reference evidence="2 3" key="1">
    <citation type="submission" date="2016-10" db="EMBL/GenBank/DDBJ databases">
        <title>Comparative genome analysis of multiple Pseudomonas spp. focuses on biocontrol and plant growth promoting traits.</title>
        <authorList>
            <person name="Tao X.-Y."/>
            <person name="Taylor C.G."/>
        </authorList>
    </citation>
    <scope>NUCLEOTIDE SEQUENCE [LARGE SCALE GENOMIC DNA]</scope>
    <source>
        <strain evidence="2 3">37D10</strain>
    </source>
</reference>
<dbReference type="InterPro" id="IPR007540">
    <property type="entry name" value="Fimbrial_CS1-type"/>
</dbReference>
<evidence type="ECO:0008006" key="4">
    <source>
        <dbReference type="Google" id="ProtNLM"/>
    </source>
</evidence>
<gene>
    <name evidence="2" type="ORF">BK658_19765</name>
</gene>
<evidence type="ECO:0000313" key="2">
    <source>
        <dbReference type="EMBL" id="ROM93896.1"/>
    </source>
</evidence>
<name>A0A423GNN6_9PSED</name>
<organism evidence="2 3">
    <name type="scientific">Pseudomonas brassicacearum</name>
    <dbReference type="NCBI Taxonomy" id="930166"/>
    <lineage>
        <taxon>Bacteria</taxon>
        <taxon>Pseudomonadati</taxon>
        <taxon>Pseudomonadota</taxon>
        <taxon>Gammaproteobacteria</taxon>
        <taxon>Pseudomonadales</taxon>
        <taxon>Pseudomonadaceae</taxon>
        <taxon>Pseudomonas</taxon>
    </lineage>
</organism>
<dbReference type="EMBL" id="MOBI01000021">
    <property type="protein sequence ID" value="ROM93896.1"/>
    <property type="molecule type" value="Genomic_DNA"/>
</dbReference>
<accession>A0A423GNN6</accession>
<dbReference type="RefSeq" id="WP_123583910.1">
    <property type="nucleotide sequence ID" value="NZ_MOBI01000021.1"/>
</dbReference>
<keyword evidence="1" id="KW-0732">Signal</keyword>
<dbReference type="Gene3D" id="2.60.40.2040">
    <property type="entry name" value="CFA/I fimbrial subunit E, pilin domain"/>
    <property type="match status" value="1"/>
</dbReference>
<dbReference type="Pfam" id="PF04449">
    <property type="entry name" value="Fimbrial_CS1"/>
    <property type="match status" value="1"/>
</dbReference>